<name>A0AAE1V154_9SOLA</name>
<dbReference type="AlphaFoldDB" id="A0AAE1V154"/>
<accession>A0AAE1V154</accession>
<sequence>MGWSKLLPLNGHRNQLRRPRRVQQLRRRRVDGEYGSSGDGESTESTAAQATTSTMTAEDTSRPWNLRTRRAACKAPMNGITSTVHHR</sequence>
<feature type="compositionally biased region" description="Low complexity" evidence="1">
    <location>
        <begin position="33"/>
        <end position="58"/>
    </location>
</feature>
<feature type="region of interest" description="Disordered" evidence="1">
    <location>
        <begin position="1"/>
        <end position="66"/>
    </location>
</feature>
<keyword evidence="3" id="KW-1185">Reference proteome</keyword>
<dbReference type="EMBL" id="JAVYJV010000019">
    <property type="protein sequence ID" value="KAK4344829.1"/>
    <property type="molecule type" value="Genomic_DNA"/>
</dbReference>
<feature type="compositionally biased region" description="Basic residues" evidence="1">
    <location>
        <begin position="14"/>
        <end position="29"/>
    </location>
</feature>
<organism evidence="2 3">
    <name type="scientific">Anisodus tanguticus</name>
    <dbReference type="NCBI Taxonomy" id="243964"/>
    <lineage>
        <taxon>Eukaryota</taxon>
        <taxon>Viridiplantae</taxon>
        <taxon>Streptophyta</taxon>
        <taxon>Embryophyta</taxon>
        <taxon>Tracheophyta</taxon>
        <taxon>Spermatophyta</taxon>
        <taxon>Magnoliopsida</taxon>
        <taxon>eudicotyledons</taxon>
        <taxon>Gunneridae</taxon>
        <taxon>Pentapetalae</taxon>
        <taxon>asterids</taxon>
        <taxon>lamiids</taxon>
        <taxon>Solanales</taxon>
        <taxon>Solanaceae</taxon>
        <taxon>Solanoideae</taxon>
        <taxon>Hyoscyameae</taxon>
        <taxon>Anisodus</taxon>
    </lineage>
</organism>
<dbReference type="Proteomes" id="UP001291623">
    <property type="component" value="Unassembled WGS sequence"/>
</dbReference>
<evidence type="ECO:0000256" key="1">
    <source>
        <dbReference type="SAM" id="MobiDB-lite"/>
    </source>
</evidence>
<protein>
    <submittedName>
        <fullName evidence="2">Uncharacterized protein</fullName>
    </submittedName>
</protein>
<proteinExistence type="predicted"/>
<evidence type="ECO:0000313" key="2">
    <source>
        <dbReference type="EMBL" id="KAK4344829.1"/>
    </source>
</evidence>
<evidence type="ECO:0000313" key="3">
    <source>
        <dbReference type="Proteomes" id="UP001291623"/>
    </source>
</evidence>
<comment type="caution">
    <text evidence="2">The sequence shown here is derived from an EMBL/GenBank/DDBJ whole genome shotgun (WGS) entry which is preliminary data.</text>
</comment>
<gene>
    <name evidence="2" type="ORF">RND71_035005</name>
</gene>
<reference evidence="2" key="1">
    <citation type="submission" date="2023-12" db="EMBL/GenBank/DDBJ databases">
        <title>Genome assembly of Anisodus tanguticus.</title>
        <authorList>
            <person name="Wang Y.-J."/>
        </authorList>
    </citation>
    <scope>NUCLEOTIDE SEQUENCE</scope>
    <source>
        <strain evidence="2">KB-2021</strain>
        <tissue evidence="2">Leaf</tissue>
    </source>
</reference>